<evidence type="ECO:0000313" key="2">
    <source>
        <dbReference type="Proteomes" id="UP000027734"/>
    </source>
</evidence>
<name>A0A073IJV5_9RHOB</name>
<organism evidence="1 2">
    <name type="scientific">Sulfitobacter donghicola DSW-25 = KCTC 12864 = JCM 14565</name>
    <dbReference type="NCBI Taxonomy" id="1300350"/>
    <lineage>
        <taxon>Bacteria</taxon>
        <taxon>Pseudomonadati</taxon>
        <taxon>Pseudomonadota</taxon>
        <taxon>Alphaproteobacteria</taxon>
        <taxon>Rhodobacterales</taxon>
        <taxon>Roseobacteraceae</taxon>
        <taxon>Sulfitobacter</taxon>
    </lineage>
</organism>
<dbReference type="Gene3D" id="3.90.550.10">
    <property type="entry name" value="Spore Coat Polysaccharide Biosynthesis Protein SpsA, Chain A"/>
    <property type="match status" value="1"/>
</dbReference>
<keyword evidence="2" id="KW-1185">Reference proteome</keyword>
<gene>
    <name evidence="1" type="ORF">DSW25_01295</name>
</gene>
<dbReference type="OrthoDB" id="9798250at2"/>
<dbReference type="STRING" id="1300350.Z948_1547"/>
<protein>
    <recommendedName>
        <fullName evidence="3">Glycosyltransferase</fullName>
    </recommendedName>
</protein>
<dbReference type="Pfam" id="PF09837">
    <property type="entry name" value="DUF2064"/>
    <property type="match status" value="1"/>
</dbReference>
<reference evidence="1 2" key="1">
    <citation type="submission" date="2014-01" db="EMBL/GenBank/DDBJ databases">
        <title>Sulfitobacter donghicola JCM 14565 Genome Sequencing.</title>
        <authorList>
            <person name="Lai Q."/>
            <person name="Hong Z."/>
        </authorList>
    </citation>
    <scope>NUCLEOTIDE SEQUENCE [LARGE SCALE GENOMIC DNA]</scope>
    <source>
        <strain evidence="1 2">JCM 14565</strain>
    </source>
</reference>
<evidence type="ECO:0008006" key="3">
    <source>
        <dbReference type="Google" id="ProtNLM"/>
    </source>
</evidence>
<dbReference type="SUPFAM" id="SSF53448">
    <property type="entry name" value="Nucleotide-diphospho-sugar transferases"/>
    <property type="match status" value="1"/>
</dbReference>
<dbReference type="PANTHER" id="PTHR36529:SF1">
    <property type="entry name" value="GLYCOSYLTRANSFERASE"/>
    <property type="match status" value="1"/>
</dbReference>
<dbReference type="Proteomes" id="UP000027734">
    <property type="component" value="Unassembled WGS sequence"/>
</dbReference>
<accession>A0A073IJV5</accession>
<dbReference type="PANTHER" id="PTHR36529">
    <property type="entry name" value="SLL1095 PROTEIN"/>
    <property type="match status" value="1"/>
</dbReference>
<dbReference type="RefSeq" id="WP_025058956.1">
    <property type="nucleotide sequence ID" value="NZ_JAMC01000001.1"/>
</dbReference>
<dbReference type="InterPro" id="IPR018641">
    <property type="entry name" value="Trfase_1_rSAM/seldom-assoc"/>
</dbReference>
<proteinExistence type="predicted"/>
<sequence>MKQTVVVMLKVPQAGRVKTRLGRDIGMVGSAWWFRHQVRRLLNRIEDPRWNVILAVAPDRTGMTTRVWPQRFQRMPQGRGNLGDRMERALRAPAIGPVCVIGGDIPDVNADRIAEAFAALGNHDAVFGPAVDGGYWLVGLKRSKAVPPSIFDGVRWSTEHALSDTMATLPDHRIATVATLRDVDTVADLN</sequence>
<dbReference type="NCBIfam" id="TIGR04282">
    <property type="entry name" value="glyco_like_cofC"/>
    <property type="match status" value="1"/>
</dbReference>
<dbReference type="AlphaFoldDB" id="A0A073IJV5"/>
<dbReference type="EMBL" id="JAMC01000001">
    <property type="protein sequence ID" value="KEJ90578.1"/>
    <property type="molecule type" value="Genomic_DNA"/>
</dbReference>
<evidence type="ECO:0000313" key="1">
    <source>
        <dbReference type="EMBL" id="KEJ90578.1"/>
    </source>
</evidence>
<dbReference type="InterPro" id="IPR029044">
    <property type="entry name" value="Nucleotide-diphossugar_trans"/>
</dbReference>
<dbReference type="eggNOG" id="COG3222">
    <property type="taxonomic scope" value="Bacteria"/>
</dbReference>
<comment type="caution">
    <text evidence="1">The sequence shown here is derived from an EMBL/GenBank/DDBJ whole genome shotgun (WGS) entry which is preliminary data.</text>
</comment>